<organism evidence="2 3">
    <name type="scientific">Arundinibacter roseus</name>
    <dbReference type="NCBI Taxonomy" id="2070510"/>
    <lineage>
        <taxon>Bacteria</taxon>
        <taxon>Pseudomonadati</taxon>
        <taxon>Bacteroidota</taxon>
        <taxon>Cytophagia</taxon>
        <taxon>Cytophagales</taxon>
        <taxon>Spirosomataceae</taxon>
        <taxon>Arundinibacter</taxon>
    </lineage>
</organism>
<sequence>MKQSIFNSALRLTLLTLFVSTLHSCIYINTRDNDIPPRGVTSKEIDLINFDGISLGNAFVIHVSQGNEFQIRATGELNDLDDLDARVTRSGVLEIRYRNTWRARRERMEIDIVMPDLRSADFSGASVSSIQGFSSLPSLDLILSGASKLTYTGSVRNLDINLSGASELDIAGAGSSLSGEMSGASQLYAFDYEVSNADLVLSGASRARVLVTDLLKIDASGASNLRYRGTPTVDQRLSGGSTLIRE</sequence>
<evidence type="ECO:0000313" key="2">
    <source>
        <dbReference type="EMBL" id="TDB68049.1"/>
    </source>
</evidence>
<keyword evidence="3" id="KW-1185">Reference proteome</keyword>
<proteinExistence type="predicted"/>
<evidence type="ECO:0000313" key="3">
    <source>
        <dbReference type="Proteomes" id="UP000295706"/>
    </source>
</evidence>
<dbReference type="EMBL" id="SMJU01000002">
    <property type="protein sequence ID" value="TDB68049.1"/>
    <property type="molecule type" value="Genomic_DNA"/>
</dbReference>
<dbReference type="InterPro" id="IPR021255">
    <property type="entry name" value="DUF2807"/>
</dbReference>
<accession>A0A4R4KMX8</accession>
<dbReference type="Pfam" id="PF10988">
    <property type="entry name" value="DUF2807"/>
    <property type="match status" value="1"/>
</dbReference>
<dbReference type="RefSeq" id="WP_132114640.1">
    <property type="nucleotide sequence ID" value="NZ_SMJU01000002.1"/>
</dbReference>
<dbReference type="Gene3D" id="2.160.20.120">
    <property type="match status" value="1"/>
</dbReference>
<feature type="domain" description="Putative auto-transporter adhesin head GIN" evidence="1">
    <location>
        <begin position="49"/>
        <end position="231"/>
    </location>
</feature>
<name>A0A4R4KMX8_9BACT</name>
<gene>
    <name evidence="2" type="ORF">EZE20_03765</name>
</gene>
<dbReference type="AlphaFoldDB" id="A0A4R4KMX8"/>
<protein>
    <submittedName>
        <fullName evidence="2">DUF2807 domain-containing protein</fullName>
    </submittedName>
</protein>
<evidence type="ECO:0000259" key="1">
    <source>
        <dbReference type="Pfam" id="PF10988"/>
    </source>
</evidence>
<comment type="caution">
    <text evidence="2">The sequence shown here is derived from an EMBL/GenBank/DDBJ whole genome shotgun (WGS) entry which is preliminary data.</text>
</comment>
<dbReference type="OrthoDB" id="980382at2"/>
<dbReference type="Proteomes" id="UP000295706">
    <property type="component" value="Unassembled WGS sequence"/>
</dbReference>
<reference evidence="2 3" key="1">
    <citation type="submission" date="2019-02" db="EMBL/GenBank/DDBJ databases">
        <title>Arundinibacter roseus gen. nov., sp. nov., a new member of the family Cytophagaceae.</title>
        <authorList>
            <person name="Szuroczki S."/>
            <person name="Khayer B."/>
            <person name="Sproer C."/>
            <person name="Toumi M."/>
            <person name="Szabo A."/>
            <person name="Felfoldi T."/>
            <person name="Schumann P."/>
            <person name="Toth E."/>
        </authorList>
    </citation>
    <scope>NUCLEOTIDE SEQUENCE [LARGE SCALE GENOMIC DNA]</scope>
    <source>
        <strain evidence="2 3">DMA-k-7a</strain>
    </source>
</reference>